<keyword evidence="3" id="KW-1185">Reference proteome</keyword>
<sequence>MRRGLVCPYVGPVMSRTAIDRLRRRTARTRATGSARSGRMGLLAGLLAVLILVLAGLPDERYATLMPRADAAAATALSAAPAGHAATRHAWKSERRGLAFVASADLDDPPSDDRRLVPDAAGVERLSPGASYPPRTAGALPAAATSLPERPPKSA</sequence>
<evidence type="ECO:0000313" key="3">
    <source>
        <dbReference type="Proteomes" id="UP000245926"/>
    </source>
</evidence>
<dbReference type="KEGG" id="mets:DK389_24195"/>
<proteinExistence type="predicted"/>
<accession>A0A2U8WA67</accession>
<dbReference type="EMBL" id="CP029550">
    <property type="protein sequence ID" value="AWN43027.1"/>
    <property type="molecule type" value="Genomic_DNA"/>
</dbReference>
<dbReference type="Proteomes" id="UP000245926">
    <property type="component" value="Chromosome"/>
</dbReference>
<dbReference type="RefSeq" id="WP_109893430.1">
    <property type="nucleotide sequence ID" value="NZ_CP029550.1"/>
</dbReference>
<feature type="region of interest" description="Disordered" evidence="1">
    <location>
        <begin position="102"/>
        <end position="155"/>
    </location>
</feature>
<reference evidence="3" key="1">
    <citation type="submission" date="2018-05" db="EMBL/GenBank/DDBJ databases">
        <title>Complete Genome Sequence of Methylobacterium sp. 17SD2-17.</title>
        <authorList>
            <person name="Srinivasan S."/>
        </authorList>
    </citation>
    <scope>NUCLEOTIDE SEQUENCE [LARGE SCALE GENOMIC DNA]</scope>
    <source>
        <strain evidence="3">17SD2-17</strain>
    </source>
</reference>
<organism evidence="2 3">
    <name type="scientific">Methylobacterium durans</name>
    <dbReference type="NCBI Taxonomy" id="2202825"/>
    <lineage>
        <taxon>Bacteria</taxon>
        <taxon>Pseudomonadati</taxon>
        <taxon>Pseudomonadota</taxon>
        <taxon>Alphaproteobacteria</taxon>
        <taxon>Hyphomicrobiales</taxon>
        <taxon>Methylobacteriaceae</taxon>
        <taxon>Methylobacterium</taxon>
    </lineage>
</organism>
<evidence type="ECO:0000256" key="1">
    <source>
        <dbReference type="SAM" id="MobiDB-lite"/>
    </source>
</evidence>
<gene>
    <name evidence="2" type="ORF">DK389_24195</name>
</gene>
<protein>
    <submittedName>
        <fullName evidence="2">Uncharacterized protein</fullName>
    </submittedName>
</protein>
<name>A0A2U8WA67_9HYPH</name>
<dbReference type="AlphaFoldDB" id="A0A2U8WA67"/>
<evidence type="ECO:0000313" key="2">
    <source>
        <dbReference type="EMBL" id="AWN43027.1"/>
    </source>
</evidence>